<keyword evidence="2" id="KW-1185">Reference proteome</keyword>
<dbReference type="RefSeq" id="WP_116678786.1">
    <property type="nucleotide sequence ID" value="NZ_JBHBJL010000076.1"/>
</dbReference>
<dbReference type="Pfam" id="PF14262">
    <property type="entry name" value="Cthe_2159"/>
    <property type="match status" value="2"/>
</dbReference>
<dbReference type="GeneID" id="94550233"/>
<protein>
    <submittedName>
        <fullName evidence="1">Uncharacterized protein DUF4353</fullName>
    </submittedName>
</protein>
<sequence>MKKLFSILLASVLVGLVSFMFAQDYLRIHKSDGTQDVVDVSVIDNITFSADGATMHLNKLDGSVVDYATNTVDSLSFLQVTSTEVSVIYDGNTVTVVNPFETKGVTVTVNGADVVVNSTLTDESLVCRLSGSTADGSFKIYSSSLFNLYLDGVSITNGDGPAINSQSDVECIVNLVNGTANTLTDGATYATSTEDQKGTFFSEGEIILVGSGSLTVQGNNNHAVCSDTAVEISDGTLIVSGATNDAIHTVYYYQGGGSVTLSSTADGIDADETVEVSGGMLKVNAPSHDVKGVKAGTDIKITSGTIDVTVTGNQSKGFKSGQATTISGGTITFTTSGGVVLEADGSGYDPSYCTAIKADTDVTISGGKVTIISTGVAGKGISPDGSFTMTGGELGITLSGGGSTYTDPDGVLDSYSATGISPDGNCYLYGGTITVSSSGAAGKCISVDGDLIIGESVSSTGPTINASTTGDQFYVSGSGNNTDYANAKAIKSDANVTVNSGTIVITTTKEGGEGLESKAVMTINGGNLDIQTYDDCINASSSVVITGGRIYCYASNNDAIDSNGTISISGGLIVASGAGAPEAGIDCDNNQFTITGGTIIGIGGATSSPTASVSTQRSVVYKGTASNGQLVAVLNSSGQPVLVYKIPRAYSNVVLLFSNPSLANGSYALYKGGTITGATDEFNGWYEGGTYSGGTQATTFTINGMVTTVGNTGGGGW</sequence>
<dbReference type="Proteomes" id="UP000245462">
    <property type="component" value="Unassembled WGS sequence"/>
</dbReference>
<dbReference type="InterPro" id="IPR025584">
    <property type="entry name" value="Cthe_2159"/>
</dbReference>
<dbReference type="OrthoDB" id="6116667at2"/>
<evidence type="ECO:0000313" key="2">
    <source>
        <dbReference type="Proteomes" id="UP000245462"/>
    </source>
</evidence>
<comment type="caution">
    <text evidence="1">The sequence shown here is derived from an EMBL/GenBank/DDBJ whole genome shotgun (WGS) entry which is preliminary data.</text>
</comment>
<gene>
    <name evidence="1" type="ORF">C7382_1042</name>
</gene>
<evidence type="ECO:0000313" key="1">
    <source>
        <dbReference type="EMBL" id="PVZ12695.1"/>
    </source>
</evidence>
<accession>A0A2U1FKH2</accession>
<reference evidence="1 2" key="1">
    <citation type="submission" date="2018-04" db="EMBL/GenBank/DDBJ databases">
        <title>Genomic Encyclopedia of Type Strains, Phase IV (KMG-IV): sequencing the most valuable type-strain genomes for metagenomic binning, comparative biology and taxonomic classification.</title>
        <authorList>
            <person name="Goeker M."/>
        </authorList>
    </citation>
    <scope>NUCLEOTIDE SEQUENCE [LARGE SCALE GENOMIC DNA]</scope>
    <source>
        <strain evidence="1 2">DSM 28520</strain>
    </source>
</reference>
<organism evidence="1 2">
    <name type="scientific">Porphyromonas loveana</name>
    <dbReference type="NCBI Taxonomy" id="1884669"/>
    <lineage>
        <taxon>Bacteria</taxon>
        <taxon>Pseudomonadati</taxon>
        <taxon>Bacteroidota</taxon>
        <taxon>Bacteroidia</taxon>
        <taxon>Bacteroidales</taxon>
        <taxon>Porphyromonadaceae</taxon>
        <taxon>Porphyromonas</taxon>
    </lineage>
</organism>
<dbReference type="AlphaFoldDB" id="A0A2U1FKH2"/>
<name>A0A2U1FKH2_9PORP</name>
<dbReference type="EMBL" id="QEKY01000004">
    <property type="protein sequence ID" value="PVZ12695.1"/>
    <property type="molecule type" value="Genomic_DNA"/>
</dbReference>
<proteinExistence type="predicted"/>